<evidence type="ECO:0000313" key="1">
    <source>
        <dbReference type="EMBL" id="EKB31186.1"/>
    </source>
</evidence>
<accession>K1JLX1</accession>
<comment type="caution">
    <text evidence="1">The sequence shown here is derived from an EMBL/GenBank/DDBJ whole genome shotgun (WGS) entry which is preliminary data.</text>
</comment>
<dbReference type="AlphaFoldDB" id="K1JLX1"/>
<gene>
    <name evidence="1" type="ORF">HMPREF9465_01291</name>
</gene>
<organism evidence="1 2">
    <name type="scientific">Sutterella wadsworthensis 2_1_59BFAA</name>
    <dbReference type="NCBI Taxonomy" id="742823"/>
    <lineage>
        <taxon>Bacteria</taxon>
        <taxon>Pseudomonadati</taxon>
        <taxon>Pseudomonadota</taxon>
        <taxon>Betaproteobacteria</taxon>
        <taxon>Burkholderiales</taxon>
        <taxon>Sutterellaceae</taxon>
        <taxon>Sutterella</taxon>
    </lineage>
</organism>
<reference evidence="1 2" key="1">
    <citation type="submission" date="2012-05" db="EMBL/GenBank/DDBJ databases">
        <title>The Genome Sequence of Sutterella wadsworthensis 2_1_59BFAA.</title>
        <authorList>
            <consortium name="The Broad Institute Genome Sequencing Platform"/>
            <person name="Earl A."/>
            <person name="Ward D."/>
            <person name="Feldgarden M."/>
            <person name="Gevers D."/>
            <person name="Daigneault M."/>
            <person name="Strauss J."/>
            <person name="Allen-Vercoe E."/>
            <person name="Walker B."/>
            <person name="Young S.K."/>
            <person name="Zeng Q."/>
            <person name="Gargeya S."/>
            <person name="Fitzgerald M."/>
            <person name="Haas B."/>
            <person name="Abouelleil A."/>
            <person name="Alvarado L."/>
            <person name="Arachchi H.M."/>
            <person name="Berlin A.M."/>
            <person name="Chapman S.B."/>
            <person name="Goldberg J."/>
            <person name="Griggs A."/>
            <person name="Gujja S."/>
            <person name="Hansen M."/>
            <person name="Howarth C."/>
            <person name="Imamovic A."/>
            <person name="Larimer J."/>
            <person name="McCowen C."/>
            <person name="Montmayeur A."/>
            <person name="Murphy C."/>
            <person name="Neiman D."/>
            <person name="Pearson M."/>
            <person name="Priest M."/>
            <person name="Roberts A."/>
            <person name="Saif S."/>
            <person name="Shea T."/>
            <person name="Sisk P."/>
            <person name="Sykes S."/>
            <person name="Wortman J."/>
            <person name="Nusbaum C."/>
            <person name="Birren B."/>
        </authorList>
    </citation>
    <scope>NUCLEOTIDE SEQUENCE [LARGE SCALE GENOMIC DNA]</scope>
    <source>
        <strain evidence="1 2">2_1_59BFAA</strain>
    </source>
</reference>
<dbReference type="HOGENOM" id="CLU_021036_0_0_4"/>
<dbReference type="RefSeq" id="WP_005435270.1">
    <property type="nucleotide sequence ID" value="NZ_JH815516.1"/>
</dbReference>
<dbReference type="PATRIC" id="fig|742823.3.peg.1275"/>
<dbReference type="OrthoDB" id="5438497at2"/>
<name>K1JLX1_9BURK</name>
<proteinExistence type="predicted"/>
<dbReference type="EMBL" id="ADMG01000031">
    <property type="protein sequence ID" value="EKB31186.1"/>
    <property type="molecule type" value="Genomic_DNA"/>
</dbReference>
<dbReference type="Proteomes" id="UP000005835">
    <property type="component" value="Unassembled WGS sequence"/>
</dbReference>
<keyword evidence="2" id="KW-1185">Reference proteome</keyword>
<sequence>MGIRKVQMSFSAGELSPAMYGRFDDQKYQQGLAKCRNFLVLPQGPATVRPGTAYVNTTKYPTKKCRLIPFTFSSDQTLAIELGDKYARFHTSGKTLLGEDGQPYEIETPYSSDDVFDIHYVQSMDIMTLVHPNYPPKELRRYGATDWRLVDVQFGAPLPAPGAPSVEYKVVASSGQTITEGEKTRYTLKYRVTAVKETETGSEQESPASPVGETKGNLYLNNATCTITWGTVADAERYRVYKNFKGLYCFIGETTETSFIDDNYSPDEGITPPIYDDPFFMSKGITSVTVNNGGSGYVYDRRGITADNWRILSSPSKGEIAGTRRVADSGSEKSPFSVRVYDENGEGTGATVELVTSRRVWKEQIDGSGDNGPSYDDMVTTTVTGIKVTNVGQGYSLPRVEITWTDHTWVGSWTDYFGRRATVALDVEQSSLRIDVKDSTGWGAELVPVVKDGRIEKVAVRSGGQSYTSPKLTVVSTVGSGASLTANVGKAGDYPGAVCYYEQRRCFAGTPTRPQMVWMTRSGTESDMSHTLPSQDDNRLRFAIAAQEASRILHLTPLQQMLAMTNTTEYRVYSGGSAPMAPDAIRSEVQAQIGASNVMPVVVNSTVVYAAARGGHVRELGYNWQSSGFTTGDLSIRSAHFFEDSQIVDMALAKSPDPIVWAAMADGSLLGFTYLPEQAIGGWHKHTTVNGAVESVTVVPEGDEDIVYLIIRRTVKGEVVRYVERMHERKFSALEDAWCVDCGGEYIGDRTTEVKGLTWLEGETVNILADGCVLPQRVVEDGKVTLTQSARHVIVGLPITADLQTLPVAVQLADGSVGMGHMKNVNDVFLRVHKSSGVFVGPDFDNLVEYKQRTDEPYGSPPALMDKEISVATISQWNDSGQICVRQKDPLPLTIVSLCWDLAK</sequence>
<evidence type="ECO:0000313" key="2">
    <source>
        <dbReference type="Proteomes" id="UP000005835"/>
    </source>
</evidence>
<dbReference type="STRING" id="742823.HMPREF9465_01291"/>
<protein>
    <submittedName>
        <fullName evidence="1">Uncharacterized protein</fullName>
    </submittedName>
</protein>
<dbReference type="eggNOG" id="ENOG502Z8BQ">
    <property type="taxonomic scope" value="Bacteria"/>
</dbReference>